<dbReference type="RefSeq" id="WP_146304618.1">
    <property type="nucleotide sequence ID" value="NZ_VOHS01000006.1"/>
</dbReference>
<keyword evidence="2 8" id="KW-0812">Transmembrane</keyword>
<evidence type="ECO:0000256" key="3">
    <source>
        <dbReference type="ARBA" id="ARBA00022737"/>
    </source>
</evidence>
<keyword evidence="4 8" id="KW-1133">Transmembrane helix</keyword>
<keyword evidence="6 8" id="KW-0472">Membrane</keyword>
<evidence type="ECO:0000256" key="8">
    <source>
        <dbReference type="PROSITE-ProRule" id="PRU01193"/>
    </source>
</evidence>
<keyword evidence="3" id="KW-0677">Repeat</keyword>
<dbReference type="SMART" id="SM00116">
    <property type="entry name" value="CBS"/>
    <property type="match status" value="2"/>
</dbReference>
<dbReference type="InterPro" id="IPR046342">
    <property type="entry name" value="CBS_dom_sf"/>
</dbReference>
<feature type="transmembrane region" description="Helical" evidence="9">
    <location>
        <begin position="56"/>
        <end position="79"/>
    </location>
</feature>
<dbReference type="InterPro" id="IPR002550">
    <property type="entry name" value="CNNM"/>
</dbReference>
<dbReference type="PANTHER" id="PTHR22777">
    <property type="entry name" value="HEMOLYSIN-RELATED"/>
    <property type="match status" value="1"/>
</dbReference>
<organism evidence="12 13">
    <name type="scientific">Chitinophaga pinensis</name>
    <dbReference type="NCBI Taxonomy" id="79329"/>
    <lineage>
        <taxon>Bacteria</taxon>
        <taxon>Pseudomonadati</taxon>
        <taxon>Bacteroidota</taxon>
        <taxon>Chitinophagia</taxon>
        <taxon>Chitinophagales</taxon>
        <taxon>Chitinophagaceae</taxon>
        <taxon>Chitinophaga</taxon>
    </lineage>
</organism>
<dbReference type="PROSITE" id="PS51846">
    <property type="entry name" value="CNNM"/>
    <property type="match status" value="1"/>
</dbReference>
<dbReference type="OrthoDB" id="9798188at2"/>
<keyword evidence="5 7" id="KW-0129">CBS domain</keyword>
<evidence type="ECO:0000256" key="6">
    <source>
        <dbReference type="ARBA" id="ARBA00023136"/>
    </source>
</evidence>
<dbReference type="InterPro" id="IPR016169">
    <property type="entry name" value="FAD-bd_PCMH_sub2"/>
</dbReference>
<dbReference type="Pfam" id="PF03471">
    <property type="entry name" value="CorC_HlyC"/>
    <property type="match status" value="1"/>
</dbReference>
<dbReference type="InterPro" id="IPR036318">
    <property type="entry name" value="FAD-bd_PCMH-like_sf"/>
</dbReference>
<accession>A0A5C6LW64</accession>
<evidence type="ECO:0000256" key="7">
    <source>
        <dbReference type="PROSITE-ProRule" id="PRU00703"/>
    </source>
</evidence>
<name>A0A5C6LW64_9BACT</name>
<dbReference type="SMART" id="SM01091">
    <property type="entry name" value="CorC_HlyC"/>
    <property type="match status" value="1"/>
</dbReference>
<dbReference type="PANTHER" id="PTHR22777:SF17">
    <property type="entry name" value="UPF0053 PROTEIN SLL0260"/>
    <property type="match status" value="1"/>
</dbReference>
<keyword evidence="13" id="KW-1185">Reference proteome</keyword>
<dbReference type="Pfam" id="PF00571">
    <property type="entry name" value="CBS"/>
    <property type="match status" value="2"/>
</dbReference>
<dbReference type="EMBL" id="VOHS01000006">
    <property type="protein sequence ID" value="TWW00897.1"/>
    <property type="molecule type" value="Genomic_DNA"/>
</dbReference>
<evidence type="ECO:0000256" key="9">
    <source>
        <dbReference type="SAM" id="Phobius"/>
    </source>
</evidence>
<dbReference type="GO" id="GO:0005886">
    <property type="term" value="C:plasma membrane"/>
    <property type="evidence" value="ECO:0007669"/>
    <property type="project" value="TreeGrafter"/>
</dbReference>
<dbReference type="SUPFAM" id="SSF54631">
    <property type="entry name" value="CBS-domain pair"/>
    <property type="match status" value="1"/>
</dbReference>
<dbReference type="PROSITE" id="PS51371">
    <property type="entry name" value="CBS"/>
    <property type="match status" value="2"/>
</dbReference>
<dbReference type="AlphaFoldDB" id="A0A5C6LW64"/>
<feature type="domain" description="CNNM transmembrane" evidence="11">
    <location>
        <begin position="1"/>
        <end position="197"/>
    </location>
</feature>
<reference evidence="12 13" key="1">
    <citation type="submission" date="2019-08" db="EMBL/GenBank/DDBJ databases">
        <title>Whole genome sequencing of chitin degrading bacteria Chitinophaga pinensis YS16.</title>
        <authorList>
            <person name="Singh R.P."/>
            <person name="Manchanda G."/>
            <person name="Maurya I.K."/>
            <person name="Joshi N.K."/>
            <person name="Srivastava A.K."/>
        </authorList>
    </citation>
    <scope>NUCLEOTIDE SEQUENCE [LARGE SCALE GENOMIC DNA]</scope>
    <source>
        <strain evidence="12 13">YS-16</strain>
    </source>
</reference>
<comment type="subcellular location">
    <subcellularLocation>
        <location evidence="1">Membrane</location>
        <topology evidence="1">Multi-pass membrane protein</topology>
    </subcellularLocation>
</comment>
<dbReference type="Gene3D" id="3.30.465.10">
    <property type="match status" value="1"/>
</dbReference>
<comment type="caution">
    <text evidence="12">The sequence shown here is derived from an EMBL/GenBank/DDBJ whole genome shotgun (WGS) entry which is preliminary data.</text>
</comment>
<dbReference type="Pfam" id="PF01595">
    <property type="entry name" value="CNNM"/>
    <property type="match status" value="1"/>
</dbReference>
<gene>
    <name evidence="12" type="ORF">FEF09_07995</name>
</gene>
<feature type="transmembrane region" description="Helical" evidence="9">
    <location>
        <begin position="142"/>
        <end position="162"/>
    </location>
</feature>
<feature type="domain" description="CBS" evidence="10">
    <location>
        <begin position="216"/>
        <end position="276"/>
    </location>
</feature>
<dbReference type="InterPro" id="IPR000644">
    <property type="entry name" value="CBS_dom"/>
</dbReference>
<dbReference type="InterPro" id="IPR005170">
    <property type="entry name" value="Transptr-assoc_dom"/>
</dbReference>
<evidence type="ECO:0000256" key="5">
    <source>
        <dbReference type="ARBA" id="ARBA00023122"/>
    </source>
</evidence>
<dbReference type="Proteomes" id="UP000318815">
    <property type="component" value="Unassembled WGS sequence"/>
</dbReference>
<evidence type="ECO:0000313" key="13">
    <source>
        <dbReference type="Proteomes" id="UP000318815"/>
    </source>
</evidence>
<evidence type="ECO:0000256" key="1">
    <source>
        <dbReference type="ARBA" id="ARBA00004141"/>
    </source>
</evidence>
<feature type="transmembrane region" description="Helical" evidence="9">
    <location>
        <begin position="99"/>
        <end position="121"/>
    </location>
</feature>
<dbReference type="CDD" id="cd04590">
    <property type="entry name" value="CBS_pair_CorC_HlyC_assoc"/>
    <property type="match status" value="1"/>
</dbReference>
<dbReference type="InterPro" id="IPR044751">
    <property type="entry name" value="Ion_transp-like_CBS"/>
</dbReference>
<dbReference type="GO" id="GO:0050660">
    <property type="term" value="F:flavin adenine dinucleotide binding"/>
    <property type="evidence" value="ECO:0007669"/>
    <property type="project" value="InterPro"/>
</dbReference>
<evidence type="ECO:0000259" key="11">
    <source>
        <dbReference type="PROSITE" id="PS51846"/>
    </source>
</evidence>
<evidence type="ECO:0000256" key="4">
    <source>
        <dbReference type="ARBA" id="ARBA00022989"/>
    </source>
</evidence>
<protein>
    <submittedName>
        <fullName evidence="12">HlyC/CorC family transporter</fullName>
    </submittedName>
</protein>
<dbReference type="Gene3D" id="3.10.580.10">
    <property type="entry name" value="CBS-domain"/>
    <property type="match status" value="1"/>
</dbReference>
<feature type="transmembrane region" description="Helical" evidence="9">
    <location>
        <begin position="6"/>
        <end position="24"/>
    </location>
</feature>
<feature type="domain" description="CBS" evidence="10">
    <location>
        <begin position="279"/>
        <end position="335"/>
    </location>
</feature>
<sequence length="433" mass="48905">MEVVVIILILILLNGLFSMSEIAMEYARKARLEYLANRGDEKAKAALKLASNPDRFLSTVQVGITLISILIGVLSGISLKPDLASYISGYPQISAYSDGIAITIIVVVVTYFTLVIGELVPKRLGILRPESVARQVAGPMKWVAMVTYPFIWLLTIFTNFLVNIFNLKPTVDNNATEEEIKALINEGATSGAIEETEQEIIERVFHLGDRNITSLMTHRTDIVWLDVNDPREIIRSKIFESPHSVYPVCDDEIDNIRGIISIKDLYMAAADNMHALGPIMKKPLFVPENNSAYQVLEKFKETQIHAAFIVDEYGTFLGMITLNDILEAIVGDMPETGQDDDYEIVRREDGSYLVDGQIPFYDFLSKFDKEDWMGEFEQEFDTMAGFILHHQEHIPKIGEKFAWRGFTFEIVDMDAHRIDKVLVEAPEEDIEEG</sequence>
<proteinExistence type="predicted"/>
<evidence type="ECO:0000259" key="10">
    <source>
        <dbReference type="PROSITE" id="PS51371"/>
    </source>
</evidence>
<evidence type="ECO:0000313" key="12">
    <source>
        <dbReference type="EMBL" id="TWW00897.1"/>
    </source>
</evidence>
<dbReference type="SUPFAM" id="SSF56176">
    <property type="entry name" value="FAD-binding/transporter-associated domain-like"/>
    <property type="match status" value="1"/>
</dbReference>
<evidence type="ECO:0000256" key="2">
    <source>
        <dbReference type="ARBA" id="ARBA00022692"/>
    </source>
</evidence>